<name>A0A0J1BKK9_RHOIS</name>
<dbReference type="AlphaFoldDB" id="A0A0J1BKK9"/>
<dbReference type="EMBL" id="LECT01000007">
    <property type="protein sequence ID" value="KLU07052.1"/>
    <property type="molecule type" value="Genomic_DNA"/>
</dbReference>
<dbReference type="PATRIC" id="fig|595434.4.peg.824"/>
<evidence type="ECO:0000313" key="1">
    <source>
        <dbReference type="EMBL" id="KLU07052.1"/>
    </source>
</evidence>
<dbReference type="Proteomes" id="UP000036367">
    <property type="component" value="Unassembled WGS sequence"/>
</dbReference>
<proteinExistence type="predicted"/>
<comment type="caution">
    <text evidence="1">The sequence shown here is derived from an EMBL/GenBank/DDBJ whole genome shotgun (WGS) entry which is preliminary data.</text>
</comment>
<reference evidence="1" key="1">
    <citation type="submission" date="2015-05" db="EMBL/GenBank/DDBJ databases">
        <title>Permanent draft genome of Rhodopirellula islandicus K833.</title>
        <authorList>
            <person name="Kizina J."/>
            <person name="Richter M."/>
            <person name="Glockner F.O."/>
            <person name="Harder J."/>
        </authorList>
    </citation>
    <scope>NUCLEOTIDE SEQUENCE [LARGE SCALE GENOMIC DNA]</scope>
    <source>
        <strain evidence="1">K833</strain>
    </source>
</reference>
<sequence>MECAAQRLFQSVSGGSSGKLFAKDALSTLPIDRLPLSHPGMLFLSKENEILPRAR</sequence>
<organism evidence="1 2">
    <name type="scientific">Rhodopirellula islandica</name>
    <dbReference type="NCBI Taxonomy" id="595434"/>
    <lineage>
        <taxon>Bacteria</taxon>
        <taxon>Pseudomonadati</taxon>
        <taxon>Planctomycetota</taxon>
        <taxon>Planctomycetia</taxon>
        <taxon>Pirellulales</taxon>
        <taxon>Pirellulaceae</taxon>
        <taxon>Rhodopirellula</taxon>
    </lineage>
</organism>
<gene>
    <name evidence="1" type="ORF">RISK_000853</name>
</gene>
<protein>
    <submittedName>
        <fullName evidence="1">Uncharacterized protein</fullName>
    </submittedName>
</protein>
<evidence type="ECO:0000313" key="2">
    <source>
        <dbReference type="Proteomes" id="UP000036367"/>
    </source>
</evidence>
<keyword evidence="2" id="KW-1185">Reference proteome</keyword>
<dbReference type="STRING" id="595434.RISK_000853"/>
<accession>A0A0J1BKK9</accession>